<dbReference type="InterPro" id="IPR036047">
    <property type="entry name" value="F-box-like_dom_sf"/>
</dbReference>
<keyword evidence="4" id="KW-1185">Reference proteome</keyword>
<reference evidence="4" key="1">
    <citation type="journal article" date="2023" name="Mol. Phylogenet. Evol.">
        <title>Genome-scale phylogeny and comparative genomics of the fungal order Sordariales.</title>
        <authorList>
            <person name="Hensen N."/>
            <person name="Bonometti L."/>
            <person name="Westerberg I."/>
            <person name="Brannstrom I.O."/>
            <person name="Guillou S."/>
            <person name="Cros-Aarteil S."/>
            <person name="Calhoun S."/>
            <person name="Haridas S."/>
            <person name="Kuo A."/>
            <person name="Mondo S."/>
            <person name="Pangilinan J."/>
            <person name="Riley R."/>
            <person name="LaButti K."/>
            <person name="Andreopoulos B."/>
            <person name="Lipzen A."/>
            <person name="Chen C."/>
            <person name="Yan M."/>
            <person name="Daum C."/>
            <person name="Ng V."/>
            <person name="Clum A."/>
            <person name="Steindorff A."/>
            <person name="Ohm R.A."/>
            <person name="Martin F."/>
            <person name="Silar P."/>
            <person name="Natvig D.O."/>
            <person name="Lalanne C."/>
            <person name="Gautier V."/>
            <person name="Ament-Velasquez S.L."/>
            <person name="Kruys A."/>
            <person name="Hutchinson M.I."/>
            <person name="Powell A.J."/>
            <person name="Barry K."/>
            <person name="Miller A.N."/>
            <person name="Grigoriev I.V."/>
            <person name="Debuchy R."/>
            <person name="Gladieux P."/>
            <person name="Hiltunen Thoren M."/>
            <person name="Johannesson H."/>
        </authorList>
    </citation>
    <scope>NUCLEOTIDE SEQUENCE [LARGE SCALE GENOMIC DNA]</scope>
    <source>
        <strain evidence="4">CBS 340.73</strain>
    </source>
</reference>
<dbReference type="EMBL" id="MU853871">
    <property type="protein sequence ID" value="KAK3936847.1"/>
    <property type="molecule type" value="Genomic_DNA"/>
</dbReference>
<dbReference type="CDD" id="cd09917">
    <property type="entry name" value="F-box_SF"/>
    <property type="match status" value="1"/>
</dbReference>
<evidence type="ECO:0000256" key="1">
    <source>
        <dbReference type="SAM" id="MobiDB-lite"/>
    </source>
</evidence>
<accession>A0AAN6N0C5</accession>
<sequence length="569" mass="65771">MKLRELALEIESQSLRSSSDLPSPEPPLPTENTTETAWPRADPPVVPWGQKLKSLLYMRCTQRKTHAKSNQHVVDDINDPKPAAWPLWQVNRKRNAEQNPFCRLPDEVLLLIMGHLVNRSDLYVLRQVCSVFRRICDDRVFKLLALHDFMKLHPSQANDVAERLHRGDHCAACNKMRGIKPFEAMMVEMAKPLYCSGCKHHHPSVMFSPAQREAALDVQRICLGREGSGIRLCPHHLISWGDVEKWSDDAQFNEEVIKSCGNQRFDFLECTECFRDLHQPTGACIKASWRPWRPKPEPKPERRMIWPGPKATLSKSTFKISPTCLKISWSLPVLRWTGDDDGGLSEETLRIALDKIPKNYNTLLCDHITLDDGQLLRGMFTNSIGVASCTCFRPSDDQISHFDVRDKNNDDGASTHITTTSSWDASSKQTFVNTTRSNRASCLRHMCPPFVRRKVTPEHKAENVQPAMEMCEKAVHHHVVKCRLCRVEYVWKNVKTQDGRYLVLKMERLIRAHSPSINCGFYEVCDPLYWRNMREEKTKHITWCDDRKCRNGRGWGSHLKYVRRFHDDW</sequence>
<dbReference type="Proteomes" id="UP001303473">
    <property type="component" value="Unassembled WGS sequence"/>
</dbReference>
<dbReference type="SMART" id="SM00256">
    <property type="entry name" value="FBOX"/>
    <property type="match status" value="1"/>
</dbReference>
<dbReference type="AlphaFoldDB" id="A0AAN6N0C5"/>
<organism evidence="3 4">
    <name type="scientific">Diplogelasinospora grovesii</name>
    <dbReference type="NCBI Taxonomy" id="303347"/>
    <lineage>
        <taxon>Eukaryota</taxon>
        <taxon>Fungi</taxon>
        <taxon>Dikarya</taxon>
        <taxon>Ascomycota</taxon>
        <taxon>Pezizomycotina</taxon>
        <taxon>Sordariomycetes</taxon>
        <taxon>Sordariomycetidae</taxon>
        <taxon>Sordariales</taxon>
        <taxon>Diplogelasinosporaceae</taxon>
        <taxon>Diplogelasinospora</taxon>
    </lineage>
</organism>
<proteinExistence type="predicted"/>
<evidence type="ECO:0000313" key="4">
    <source>
        <dbReference type="Proteomes" id="UP001303473"/>
    </source>
</evidence>
<protein>
    <recommendedName>
        <fullName evidence="2">F-box domain-containing protein</fullName>
    </recommendedName>
</protein>
<dbReference type="Gene3D" id="1.20.1280.50">
    <property type="match status" value="1"/>
</dbReference>
<feature type="region of interest" description="Disordered" evidence="1">
    <location>
        <begin position="13"/>
        <end position="43"/>
    </location>
</feature>
<feature type="domain" description="F-box" evidence="2">
    <location>
        <begin position="104"/>
        <end position="145"/>
    </location>
</feature>
<feature type="compositionally biased region" description="Low complexity" evidence="1">
    <location>
        <begin position="13"/>
        <end position="22"/>
    </location>
</feature>
<name>A0AAN6N0C5_9PEZI</name>
<comment type="caution">
    <text evidence="3">The sequence shown here is derived from an EMBL/GenBank/DDBJ whole genome shotgun (WGS) entry which is preliminary data.</text>
</comment>
<dbReference type="InterPro" id="IPR001810">
    <property type="entry name" value="F-box_dom"/>
</dbReference>
<evidence type="ECO:0000259" key="2">
    <source>
        <dbReference type="SMART" id="SM00256"/>
    </source>
</evidence>
<dbReference type="SUPFAM" id="SSF81383">
    <property type="entry name" value="F-box domain"/>
    <property type="match status" value="1"/>
</dbReference>
<dbReference type="Pfam" id="PF12937">
    <property type="entry name" value="F-box-like"/>
    <property type="match status" value="1"/>
</dbReference>
<gene>
    <name evidence="3" type="ORF">QBC46DRAFT_357177</name>
</gene>
<evidence type="ECO:0000313" key="3">
    <source>
        <dbReference type="EMBL" id="KAK3936847.1"/>
    </source>
</evidence>